<dbReference type="Pfam" id="PF00348">
    <property type="entry name" value="polyprenyl_synt"/>
    <property type="match status" value="1"/>
</dbReference>
<evidence type="ECO:0000256" key="1">
    <source>
        <dbReference type="ARBA" id="ARBA00001946"/>
    </source>
</evidence>
<dbReference type="InterPro" id="IPR000092">
    <property type="entry name" value="Polyprenyl_synt"/>
</dbReference>
<dbReference type="Proteomes" id="UP000265916">
    <property type="component" value="Unassembled WGS sequence"/>
</dbReference>
<dbReference type="PANTHER" id="PTHR12001">
    <property type="entry name" value="GERANYLGERANYL PYROPHOSPHATE SYNTHASE"/>
    <property type="match status" value="1"/>
</dbReference>
<dbReference type="RefSeq" id="WP_119532499.1">
    <property type="nucleotide sequence ID" value="NZ_JBHSSP010000034.1"/>
</dbReference>
<keyword evidence="8" id="KW-1185">Reference proteome</keyword>
<evidence type="ECO:0000256" key="4">
    <source>
        <dbReference type="ARBA" id="ARBA00022723"/>
    </source>
</evidence>
<comment type="cofactor">
    <cofactor evidence="1">
        <name>Mg(2+)</name>
        <dbReference type="ChEBI" id="CHEBI:18420"/>
    </cofactor>
</comment>
<dbReference type="CDD" id="cd00685">
    <property type="entry name" value="Trans_IPPS_HT"/>
    <property type="match status" value="1"/>
</dbReference>
<dbReference type="PANTHER" id="PTHR12001:SF69">
    <property type="entry name" value="ALL TRANS-POLYPRENYL-DIPHOSPHATE SYNTHASE PDSS1"/>
    <property type="match status" value="1"/>
</dbReference>
<dbReference type="SFLD" id="SFLDS00005">
    <property type="entry name" value="Isoprenoid_Synthase_Type_I"/>
    <property type="match status" value="1"/>
</dbReference>
<dbReference type="InterPro" id="IPR008949">
    <property type="entry name" value="Isoprenoid_synthase_dom_sf"/>
</dbReference>
<organism evidence="7 8">
    <name type="scientific">Psittacicella hinzii</name>
    <dbReference type="NCBI Taxonomy" id="2028575"/>
    <lineage>
        <taxon>Bacteria</taxon>
        <taxon>Pseudomonadati</taxon>
        <taxon>Pseudomonadota</taxon>
        <taxon>Gammaproteobacteria</taxon>
        <taxon>Pasteurellales</taxon>
        <taxon>Psittacicellaceae</taxon>
        <taxon>Psittacicella</taxon>
    </lineage>
</organism>
<dbReference type="OrthoDB" id="9805316at2"/>
<dbReference type="PROSITE" id="PS00444">
    <property type="entry name" value="POLYPRENYL_SYNTHASE_2"/>
    <property type="match status" value="1"/>
</dbReference>
<evidence type="ECO:0000256" key="6">
    <source>
        <dbReference type="RuleBase" id="RU004466"/>
    </source>
</evidence>
<evidence type="ECO:0000313" key="8">
    <source>
        <dbReference type="Proteomes" id="UP000265916"/>
    </source>
</evidence>
<gene>
    <name evidence="7" type="ORF">CKF58_07370</name>
</gene>
<keyword evidence="4" id="KW-0479">Metal-binding</keyword>
<dbReference type="EMBL" id="NRJG01000162">
    <property type="protein sequence ID" value="RIY34933.1"/>
    <property type="molecule type" value="Genomic_DNA"/>
</dbReference>
<accession>A0A3A1Y9F1</accession>
<evidence type="ECO:0000256" key="5">
    <source>
        <dbReference type="ARBA" id="ARBA00022842"/>
    </source>
</evidence>
<name>A0A3A1Y9F1_9GAMM</name>
<evidence type="ECO:0000313" key="7">
    <source>
        <dbReference type="EMBL" id="RIY34933.1"/>
    </source>
</evidence>
<evidence type="ECO:0000256" key="2">
    <source>
        <dbReference type="ARBA" id="ARBA00006706"/>
    </source>
</evidence>
<dbReference type="GO" id="GO:0008299">
    <property type="term" value="P:isoprenoid biosynthetic process"/>
    <property type="evidence" value="ECO:0007669"/>
    <property type="project" value="InterPro"/>
</dbReference>
<evidence type="ECO:0000256" key="3">
    <source>
        <dbReference type="ARBA" id="ARBA00022679"/>
    </source>
</evidence>
<keyword evidence="5" id="KW-0460">Magnesium</keyword>
<keyword evidence="3 6" id="KW-0808">Transferase</keyword>
<dbReference type="GO" id="GO:0046872">
    <property type="term" value="F:metal ion binding"/>
    <property type="evidence" value="ECO:0007669"/>
    <property type="project" value="UniProtKB-KW"/>
</dbReference>
<protein>
    <recommendedName>
        <fullName evidence="9">Octaprenyl-diphosphate synthase</fullName>
    </recommendedName>
</protein>
<dbReference type="GO" id="GO:0004659">
    <property type="term" value="F:prenyltransferase activity"/>
    <property type="evidence" value="ECO:0007669"/>
    <property type="project" value="InterPro"/>
</dbReference>
<dbReference type="InterPro" id="IPR033749">
    <property type="entry name" value="Polyprenyl_synt_CS"/>
</dbReference>
<evidence type="ECO:0008006" key="9">
    <source>
        <dbReference type="Google" id="ProtNLM"/>
    </source>
</evidence>
<dbReference type="SUPFAM" id="SSF48576">
    <property type="entry name" value="Terpenoid synthases"/>
    <property type="match status" value="1"/>
</dbReference>
<dbReference type="Gene3D" id="1.10.600.10">
    <property type="entry name" value="Farnesyl Diphosphate Synthase"/>
    <property type="match status" value="1"/>
</dbReference>
<comment type="caution">
    <text evidence="7">The sequence shown here is derived from an EMBL/GenBank/DDBJ whole genome shotgun (WGS) entry which is preliminary data.</text>
</comment>
<comment type="similarity">
    <text evidence="2 6">Belongs to the FPP/GGPP synthase family.</text>
</comment>
<reference evidence="7 8" key="1">
    <citation type="submission" date="2017-08" db="EMBL/GenBank/DDBJ databases">
        <title>Reclassification of Bisgaard taxon 37 and 44.</title>
        <authorList>
            <person name="Christensen H."/>
        </authorList>
    </citation>
    <scope>NUCLEOTIDE SEQUENCE [LARGE SCALE GENOMIC DNA]</scope>
    <source>
        <strain evidence="7 8">111</strain>
    </source>
</reference>
<proteinExistence type="inferred from homology"/>
<sequence>MQLSQIIDLIKDDLLAVNKELTAYTRSDIDLINQVSEYIINSGGKRVRVILTLLFAQLLELENKEDAAKIASITELIHTATILHDDVVDDSSMRRGNPTANKMFNNPAAVLVGDFVYTRAFQMIAKYRNPDLMSLYTDAVNVISEGEVRQLINLGDLSIDEQRYFEVIYSKTARLFEVCCHAIAMLKYPNDPEKQQHLAKFGTYIGTGFQVVDDMIDYLSAKEESGKSRGDDLAEGKPTLPLIRLREVGNEVDKQLVEDIIMQKKGREVLDLVVERLQANDCFTYCKQAALAEAQKAKDIIKDFTDSPAKLALMALVDLSVSRNS</sequence>
<dbReference type="AlphaFoldDB" id="A0A3A1Y9F1"/>
<dbReference type="PROSITE" id="PS00723">
    <property type="entry name" value="POLYPRENYL_SYNTHASE_1"/>
    <property type="match status" value="1"/>
</dbReference>